<dbReference type="InterPro" id="IPR044151">
    <property type="entry name" value="ALDH_KGSADH"/>
</dbReference>
<evidence type="ECO:0000313" key="4">
    <source>
        <dbReference type="Proteomes" id="UP000494329"/>
    </source>
</evidence>
<dbReference type="RefSeq" id="WP_175109427.1">
    <property type="nucleotide sequence ID" value="NZ_CADIKF010000003.1"/>
</dbReference>
<dbReference type="InterPro" id="IPR050740">
    <property type="entry name" value="Aldehyde_DH_Superfamily"/>
</dbReference>
<dbReference type="InterPro" id="IPR016162">
    <property type="entry name" value="Ald_DH_N"/>
</dbReference>
<dbReference type="GO" id="GO:0047533">
    <property type="term" value="F:2,5-dioxovalerate dehydrogenase (NADP+) activity"/>
    <property type="evidence" value="ECO:0007669"/>
    <property type="project" value="UniProtKB-EC"/>
</dbReference>
<evidence type="ECO:0000259" key="2">
    <source>
        <dbReference type="Pfam" id="PF00171"/>
    </source>
</evidence>
<name>A0A6J5D3Q5_9BURK</name>
<dbReference type="Gene3D" id="3.40.309.10">
    <property type="entry name" value="Aldehyde Dehydrogenase, Chain A, domain 2"/>
    <property type="match status" value="1"/>
</dbReference>
<keyword evidence="4" id="KW-1185">Reference proteome</keyword>
<dbReference type="Pfam" id="PF00171">
    <property type="entry name" value="Aldedh"/>
    <property type="match status" value="1"/>
</dbReference>
<dbReference type="Gene3D" id="3.40.605.10">
    <property type="entry name" value="Aldehyde Dehydrogenase, Chain A, domain 1"/>
    <property type="match status" value="1"/>
</dbReference>
<dbReference type="InterPro" id="IPR015590">
    <property type="entry name" value="Aldehyde_DH_dom"/>
</dbReference>
<organism evidence="3 4">
    <name type="scientific">Paraburkholderia solisilvae</name>
    <dbReference type="NCBI Taxonomy" id="624376"/>
    <lineage>
        <taxon>Bacteria</taxon>
        <taxon>Pseudomonadati</taxon>
        <taxon>Pseudomonadota</taxon>
        <taxon>Betaproteobacteria</taxon>
        <taxon>Burkholderiales</taxon>
        <taxon>Burkholderiaceae</taxon>
        <taxon>Paraburkholderia</taxon>
    </lineage>
</organism>
<accession>A0A6J5D3Q5</accession>
<dbReference type="InterPro" id="IPR016161">
    <property type="entry name" value="Ald_DH/histidinol_DH"/>
</dbReference>
<dbReference type="SUPFAM" id="SSF53720">
    <property type="entry name" value="ALDH-like"/>
    <property type="match status" value="1"/>
</dbReference>
<dbReference type="PANTHER" id="PTHR43353:SF3">
    <property type="entry name" value="ALDEHYDE DEHYDROGENASE-RELATED"/>
    <property type="match status" value="1"/>
</dbReference>
<dbReference type="InterPro" id="IPR016163">
    <property type="entry name" value="Ald_DH_C"/>
</dbReference>
<dbReference type="Proteomes" id="UP000494329">
    <property type="component" value="Unassembled WGS sequence"/>
</dbReference>
<dbReference type="PANTHER" id="PTHR43353">
    <property type="entry name" value="SUCCINATE-SEMIALDEHYDE DEHYDROGENASE, MITOCHONDRIAL"/>
    <property type="match status" value="1"/>
</dbReference>
<proteinExistence type="predicted"/>
<sequence>MRLTGHMLIGAAEVFGGGAELRAFNPATGETIDPPFGSGGADEVDRAARLAADAFDIYSRTAPEARAQFLERIAANLEAGAPDIVERCMLETGLTRARLEGELSRTAAQIRMFADGVRRGLWRTATLVSAAADRAGGARPDMRMHKVALGPVGVFGASNFPLLYSVAGGDTASALAAGAPVVCRAHPSHPGTSELVGRAIRDAVAASGLPEGVFSLVTGASHELGEALVDHPDIKAIAFTGSEAGGMAIYRRGQQRAEPIPVFAEMSSVNPHFLLPAAQAVRADVFATGFVAQMVAGVGQMCLKPGIVLAIEGAGFDVLRATLVEKLAAAAAQTMLSPGIHGNYARGVGRTREVSGVAEIARGLRAQGPLDGEALLFETDARAVIADPRVAEEVFGPMALLVRCASFDEMVEVAKHLRGQLSIVMHLEDADVDLARTLMPVFERKTGRIVANSFSNVVEICDAQIHGGPFPATTDPRFTSVGSSAIDRFLRPVAYQGIPASLLPPALRDDNPLGLWRVRDQKLMQA</sequence>
<dbReference type="CDD" id="cd07129">
    <property type="entry name" value="ALDH_KGSADH"/>
    <property type="match status" value="1"/>
</dbReference>
<gene>
    <name evidence="3" type="ORF">LMG29739_00638</name>
</gene>
<evidence type="ECO:0000256" key="1">
    <source>
        <dbReference type="ARBA" id="ARBA00023002"/>
    </source>
</evidence>
<dbReference type="EC" id="1.2.1.26" evidence="3"/>
<keyword evidence="1 3" id="KW-0560">Oxidoreductase</keyword>
<protein>
    <submittedName>
        <fullName evidence="3">Alpha-ketoglutaric semialdehyde dehydrogenase 2</fullName>
        <ecNumber evidence="3">1.2.1.26</ecNumber>
    </submittedName>
</protein>
<reference evidence="3 4" key="1">
    <citation type="submission" date="2020-04" db="EMBL/GenBank/DDBJ databases">
        <authorList>
            <person name="De Canck E."/>
        </authorList>
    </citation>
    <scope>NUCLEOTIDE SEQUENCE [LARGE SCALE GENOMIC DNA]</scope>
    <source>
        <strain evidence="3 4">LMG 29739</strain>
    </source>
</reference>
<dbReference type="AlphaFoldDB" id="A0A6J5D3Q5"/>
<evidence type="ECO:0000313" key="3">
    <source>
        <dbReference type="EMBL" id="CAB3748949.1"/>
    </source>
</evidence>
<feature type="domain" description="Aldehyde dehydrogenase" evidence="2">
    <location>
        <begin position="21"/>
        <end position="415"/>
    </location>
</feature>
<dbReference type="EMBL" id="CADIKF010000003">
    <property type="protein sequence ID" value="CAB3748949.1"/>
    <property type="molecule type" value="Genomic_DNA"/>
</dbReference>